<evidence type="ECO:0000256" key="12">
    <source>
        <dbReference type="ARBA" id="ARBA00023136"/>
    </source>
</evidence>
<accession>A0A3N4I0Q5</accession>
<evidence type="ECO:0000256" key="1">
    <source>
        <dbReference type="ARBA" id="ARBA00004585"/>
    </source>
</evidence>
<proteinExistence type="inferred from homology"/>
<dbReference type="Gene3D" id="3.30.40.10">
    <property type="entry name" value="Zinc/RING finger domain, C3HC4 (zinc finger)"/>
    <property type="match status" value="1"/>
</dbReference>
<comment type="subcellular location">
    <subcellularLocation>
        <location evidence="1">Peroxisome membrane</location>
        <topology evidence="1">Multi-pass membrane protein</topology>
    </subcellularLocation>
</comment>
<dbReference type="GO" id="GO:0004842">
    <property type="term" value="F:ubiquitin-protein transferase activity"/>
    <property type="evidence" value="ECO:0007669"/>
    <property type="project" value="TreeGrafter"/>
</dbReference>
<evidence type="ECO:0000256" key="15">
    <source>
        <dbReference type="ARBA" id="ARBA00034505"/>
    </source>
</evidence>
<dbReference type="Proteomes" id="UP000275078">
    <property type="component" value="Unassembled WGS sequence"/>
</dbReference>
<protein>
    <recommendedName>
        <fullName evidence="4">Peroxisome assembly protein 12</fullName>
    </recommendedName>
    <alternativeName>
        <fullName evidence="14">Peroxin-12</fullName>
    </alternativeName>
</protein>
<evidence type="ECO:0000256" key="3">
    <source>
        <dbReference type="ARBA" id="ARBA00008704"/>
    </source>
</evidence>
<comment type="subunit">
    <text evidence="15">Component of the PEX2-PEX10-PEX12 retrotranslocation channel, composed of PEX2, PEX10 and PEX12.</text>
</comment>
<keyword evidence="13" id="KW-0576">Peroxisome</keyword>
<feature type="compositionally biased region" description="Basic and acidic residues" evidence="16">
    <location>
        <begin position="342"/>
        <end position="361"/>
    </location>
</feature>
<reference evidence="18 19" key="1">
    <citation type="journal article" date="2018" name="Nat. Ecol. Evol.">
        <title>Pezizomycetes genomes reveal the molecular basis of ectomycorrhizal truffle lifestyle.</title>
        <authorList>
            <person name="Murat C."/>
            <person name="Payen T."/>
            <person name="Noel B."/>
            <person name="Kuo A."/>
            <person name="Morin E."/>
            <person name="Chen J."/>
            <person name="Kohler A."/>
            <person name="Krizsan K."/>
            <person name="Balestrini R."/>
            <person name="Da Silva C."/>
            <person name="Montanini B."/>
            <person name="Hainaut M."/>
            <person name="Levati E."/>
            <person name="Barry K.W."/>
            <person name="Belfiori B."/>
            <person name="Cichocki N."/>
            <person name="Clum A."/>
            <person name="Dockter R.B."/>
            <person name="Fauchery L."/>
            <person name="Guy J."/>
            <person name="Iotti M."/>
            <person name="Le Tacon F."/>
            <person name="Lindquist E.A."/>
            <person name="Lipzen A."/>
            <person name="Malagnac F."/>
            <person name="Mello A."/>
            <person name="Molinier V."/>
            <person name="Miyauchi S."/>
            <person name="Poulain J."/>
            <person name="Riccioni C."/>
            <person name="Rubini A."/>
            <person name="Sitrit Y."/>
            <person name="Splivallo R."/>
            <person name="Traeger S."/>
            <person name="Wang M."/>
            <person name="Zifcakova L."/>
            <person name="Wipf D."/>
            <person name="Zambonelli A."/>
            <person name="Paolocci F."/>
            <person name="Nowrousian M."/>
            <person name="Ottonello S."/>
            <person name="Baldrian P."/>
            <person name="Spatafora J.W."/>
            <person name="Henrissat B."/>
            <person name="Nagy L.G."/>
            <person name="Aury J.M."/>
            <person name="Wincker P."/>
            <person name="Grigoriev I.V."/>
            <person name="Bonfante P."/>
            <person name="Martin F.M."/>
        </authorList>
    </citation>
    <scope>NUCLEOTIDE SEQUENCE [LARGE SCALE GENOMIC DNA]</scope>
    <source>
        <strain evidence="18 19">RN42</strain>
    </source>
</reference>
<evidence type="ECO:0000256" key="10">
    <source>
        <dbReference type="ARBA" id="ARBA00022927"/>
    </source>
</evidence>
<dbReference type="InterPro" id="IPR013083">
    <property type="entry name" value="Znf_RING/FYVE/PHD"/>
</dbReference>
<dbReference type="EMBL" id="ML119763">
    <property type="protein sequence ID" value="RPA75454.1"/>
    <property type="molecule type" value="Genomic_DNA"/>
</dbReference>
<evidence type="ECO:0000256" key="13">
    <source>
        <dbReference type="ARBA" id="ARBA00023140"/>
    </source>
</evidence>
<keyword evidence="12" id="KW-0472">Membrane</keyword>
<evidence type="ECO:0000256" key="6">
    <source>
        <dbReference type="ARBA" id="ARBA00022692"/>
    </source>
</evidence>
<feature type="domain" description="Pex N-terminal" evidence="17">
    <location>
        <begin position="24"/>
        <end position="310"/>
    </location>
</feature>
<dbReference type="GO" id="GO:0005778">
    <property type="term" value="C:peroxisomal membrane"/>
    <property type="evidence" value="ECO:0007669"/>
    <property type="project" value="UniProtKB-SubCell"/>
</dbReference>
<gene>
    <name evidence="18" type="ORF">BJ508DRAFT_230111</name>
</gene>
<evidence type="ECO:0000256" key="2">
    <source>
        <dbReference type="ARBA" id="ARBA00004906"/>
    </source>
</evidence>
<evidence type="ECO:0000313" key="18">
    <source>
        <dbReference type="EMBL" id="RPA75454.1"/>
    </source>
</evidence>
<evidence type="ECO:0000256" key="9">
    <source>
        <dbReference type="ARBA" id="ARBA00022833"/>
    </source>
</evidence>
<dbReference type="PIRSF" id="PIRSF038074">
    <property type="entry name" value="Peroxisome_assembly_p12"/>
    <property type="match status" value="1"/>
</dbReference>
<keyword evidence="6" id="KW-0812">Transmembrane</keyword>
<dbReference type="STRING" id="1160509.A0A3N4I0Q5"/>
<dbReference type="GO" id="GO:0016562">
    <property type="term" value="P:protein import into peroxisome matrix, receptor recycling"/>
    <property type="evidence" value="ECO:0007669"/>
    <property type="project" value="UniProtKB-ARBA"/>
</dbReference>
<keyword evidence="11" id="KW-1133">Transmembrane helix</keyword>
<keyword evidence="5" id="KW-0813">Transport</keyword>
<dbReference type="SUPFAM" id="SSF57850">
    <property type="entry name" value="RING/U-box"/>
    <property type="match status" value="1"/>
</dbReference>
<evidence type="ECO:0000256" key="16">
    <source>
        <dbReference type="SAM" id="MobiDB-lite"/>
    </source>
</evidence>
<comment type="pathway">
    <text evidence="2">Protein modification; protein ubiquitination.</text>
</comment>
<evidence type="ECO:0000256" key="4">
    <source>
        <dbReference type="ARBA" id="ARBA00018980"/>
    </source>
</evidence>
<keyword evidence="8" id="KW-0863">Zinc-finger</keyword>
<comment type="similarity">
    <text evidence="3">Belongs to the pex2/pex10/pex12 family.</text>
</comment>
<dbReference type="InterPro" id="IPR017375">
    <property type="entry name" value="PEX12"/>
</dbReference>
<organism evidence="18 19">
    <name type="scientific">Ascobolus immersus RN42</name>
    <dbReference type="NCBI Taxonomy" id="1160509"/>
    <lineage>
        <taxon>Eukaryota</taxon>
        <taxon>Fungi</taxon>
        <taxon>Dikarya</taxon>
        <taxon>Ascomycota</taxon>
        <taxon>Pezizomycotina</taxon>
        <taxon>Pezizomycetes</taxon>
        <taxon>Pezizales</taxon>
        <taxon>Ascobolaceae</taxon>
        <taxon>Ascobolus</taxon>
    </lineage>
</organism>
<dbReference type="GO" id="GO:0006513">
    <property type="term" value="P:protein monoubiquitination"/>
    <property type="evidence" value="ECO:0007669"/>
    <property type="project" value="TreeGrafter"/>
</dbReference>
<keyword evidence="10" id="KW-0653">Protein transport</keyword>
<keyword evidence="7" id="KW-0479">Metal-binding</keyword>
<dbReference type="InterPro" id="IPR006845">
    <property type="entry name" value="Pex_N"/>
</dbReference>
<evidence type="ECO:0000256" key="7">
    <source>
        <dbReference type="ARBA" id="ARBA00022723"/>
    </source>
</evidence>
<evidence type="ECO:0000256" key="8">
    <source>
        <dbReference type="ARBA" id="ARBA00022771"/>
    </source>
</evidence>
<feature type="region of interest" description="Disordered" evidence="16">
    <location>
        <begin position="340"/>
        <end position="361"/>
    </location>
</feature>
<dbReference type="Pfam" id="PF04757">
    <property type="entry name" value="Pex2_Pex12"/>
    <property type="match status" value="1"/>
</dbReference>
<evidence type="ECO:0000259" key="17">
    <source>
        <dbReference type="Pfam" id="PF04757"/>
    </source>
</evidence>
<dbReference type="GO" id="GO:1990429">
    <property type="term" value="C:peroxisomal importomer complex"/>
    <property type="evidence" value="ECO:0007669"/>
    <property type="project" value="TreeGrafter"/>
</dbReference>
<dbReference type="PANTHER" id="PTHR12888:SF0">
    <property type="entry name" value="PEROXISOME ASSEMBLY PROTEIN 12"/>
    <property type="match status" value="1"/>
</dbReference>
<evidence type="ECO:0000313" key="19">
    <source>
        <dbReference type="Proteomes" id="UP000275078"/>
    </source>
</evidence>
<dbReference type="AlphaFoldDB" id="A0A3N4I0Q5"/>
<keyword evidence="9" id="KW-0862">Zinc</keyword>
<dbReference type="GO" id="GO:0008270">
    <property type="term" value="F:zinc ion binding"/>
    <property type="evidence" value="ECO:0007669"/>
    <property type="project" value="UniProtKB-KW"/>
</dbReference>
<evidence type="ECO:0000256" key="5">
    <source>
        <dbReference type="ARBA" id="ARBA00022448"/>
    </source>
</evidence>
<evidence type="ECO:0000256" key="11">
    <source>
        <dbReference type="ARBA" id="ARBA00022989"/>
    </source>
</evidence>
<name>A0A3N4I0Q5_ASCIM</name>
<evidence type="ECO:0000256" key="14">
    <source>
        <dbReference type="ARBA" id="ARBA00029692"/>
    </source>
</evidence>
<dbReference type="PANTHER" id="PTHR12888">
    <property type="entry name" value="PEROXISOME ASSEMBLY PROTEIN 12 PEROXIN-12"/>
    <property type="match status" value="1"/>
</dbReference>
<dbReference type="OrthoDB" id="107372at2759"/>
<keyword evidence="19" id="KW-1185">Reference proteome</keyword>
<sequence>MEFMSSLTSADPNKPSLFELLSETHLNSLLPATLQHILAVLVHRHPRYLIHILNRFDEVYALCMLVVEGHYLRKYGGGFTENFYGLKRERVLPGDDKLSFLGKPFGEEGATRKTTPLARSERSGALRELRQLKTKDVLGSLLMGVGGNWLECKLERWYENLTIGEGVMSGRRNQNQRPDESAPIGEKASYYTKETFKKVYPTAKFLKHMITLAFNLAYLFDNSPYHSPIHYLLGIRMRRLSDLDYRAFDAAANAAGKSTKNRGPSPGLRHILAHPKLWVKIIIPALLNSLKILLPTGIFFLKFLEWWHASDFARQLSASQNSQVALPPPAEMKAAFMKAMKKKDEEKEKKEGEKGKPEEPKCPVCKKEIVSPTAIQTGYVSCYRCAFEWIQEHGTCPVTGREILGGTEGLRRLMV</sequence>